<keyword evidence="2" id="KW-1003">Cell membrane</keyword>
<organism evidence="8 9">
    <name type="scientific">Clostridium cavendishii DSM 21758</name>
    <dbReference type="NCBI Taxonomy" id="1121302"/>
    <lineage>
        <taxon>Bacteria</taxon>
        <taxon>Bacillati</taxon>
        <taxon>Bacillota</taxon>
        <taxon>Clostridia</taxon>
        <taxon>Eubacteriales</taxon>
        <taxon>Clostridiaceae</taxon>
        <taxon>Clostridium</taxon>
    </lineage>
</organism>
<dbReference type="PANTHER" id="PTHR30619:SF7">
    <property type="entry name" value="BETA-LACTAMASE DOMAIN PROTEIN"/>
    <property type="match status" value="1"/>
</dbReference>
<evidence type="ECO:0000313" key="9">
    <source>
        <dbReference type="Proteomes" id="UP000184310"/>
    </source>
</evidence>
<feature type="transmembrane region" description="Helical" evidence="6">
    <location>
        <begin position="67"/>
        <end position="85"/>
    </location>
</feature>
<comment type="subcellular location">
    <subcellularLocation>
        <location evidence="1">Cell membrane</location>
        <topology evidence="1">Multi-pass membrane protein</topology>
    </subcellularLocation>
</comment>
<protein>
    <submittedName>
        <fullName evidence="8">Competence protein ComEC</fullName>
    </submittedName>
</protein>
<feature type="transmembrane region" description="Helical" evidence="6">
    <location>
        <begin position="447"/>
        <end position="467"/>
    </location>
</feature>
<dbReference type="EMBL" id="FQZB01000003">
    <property type="protein sequence ID" value="SHI38459.1"/>
    <property type="molecule type" value="Genomic_DNA"/>
</dbReference>
<gene>
    <name evidence="8" type="ORF">SAMN02745163_00144</name>
</gene>
<dbReference type="PANTHER" id="PTHR30619">
    <property type="entry name" value="DNA INTERNALIZATION/COMPETENCE PROTEIN COMEC/REC2"/>
    <property type="match status" value="1"/>
</dbReference>
<dbReference type="NCBIfam" id="TIGR00360">
    <property type="entry name" value="ComEC_N-term"/>
    <property type="match status" value="1"/>
</dbReference>
<keyword evidence="5 6" id="KW-0472">Membrane</keyword>
<feature type="transmembrane region" description="Helical" evidence="6">
    <location>
        <begin position="212"/>
        <end position="232"/>
    </location>
</feature>
<evidence type="ECO:0000259" key="7">
    <source>
        <dbReference type="Pfam" id="PF03772"/>
    </source>
</evidence>
<dbReference type="Pfam" id="PF03772">
    <property type="entry name" value="Competence"/>
    <property type="match status" value="1"/>
</dbReference>
<evidence type="ECO:0000256" key="2">
    <source>
        <dbReference type="ARBA" id="ARBA00022475"/>
    </source>
</evidence>
<dbReference type="GO" id="GO:0005886">
    <property type="term" value="C:plasma membrane"/>
    <property type="evidence" value="ECO:0007669"/>
    <property type="project" value="UniProtKB-SubCell"/>
</dbReference>
<reference evidence="8 9" key="1">
    <citation type="submission" date="2016-11" db="EMBL/GenBank/DDBJ databases">
        <authorList>
            <person name="Jaros S."/>
            <person name="Januszkiewicz K."/>
            <person name="Wedrychowicz H."/>
        </authorList>
    </citation>
    <scope>NUCLEOTIDE SEQUENCE [LARGE SCALE GENOMIC DNA]</scope>
    <source>
        <strain evidence="8 9">DSM 21758</strain>
    </source>
</reference>
<feature type="transmembrane region" description="Helical" evidence="6">
    <location>
        <begin position="391"/>
        <end position="410"/>
    </location>
</feature>
<sequence length="575" mass="66286">MKVFLKYIYNKKQGYSYVFVRPILPMLLACVIGVLTYSFSNINLQGAVLIAASFLAVSILFFSKQYIIISLLFFLISFFNSYFYYNLNVKSYKFFEVRVSSVSKTYGVGELSSRKVKLDGLKDSVKPSEVIKVRGVFKKEKDIDRGIVGTLYIDEVLNIKEDYIFKLNNIRRLYFEKLKLILGEEDSALVSSTTLGYTEALTKEQNFDMGRLGIIHVVSVSGFHIALIFLILDRFLKLRYSIPISFVYVLITGATAPTIRAFFMILVLKFSKKVFKNYDGITALSFSALLLILYKPYNAFDIGFMLSHLSTLGIILMYKPFLRFLHKLPRRFNEGISVCLAAQTFSIPYLALTIKDFSINFLIGNVLVLPIFTPLVVLGNIALLFMWNDLIFSLICKVLYINMLVIKGALKITEGISIPNIYLTNIFFYGYVFIIICFYMYKKGFEKFYKIAFGMMFTILIISYGFFPKITVYNEKRNRAIILERGFGKEMITVSKNEYFINKVKKQYAIYDVYKIKEDYGVKIKDINILIDKNTKKCYIKTSKNNDTKLIDCDIIGSDEKVIRIINGRIITSEF</sequence>
<dbReference type="AlphaFoldDB" id="A0A1M6APL4"/>
<evidence type="ECO:0000256" key="6">
    <source>
        <dbReference type="SAM" id="Phobius"/>
    </source>
</evidence>
<evidence type="ECO:0000256" key="3">
    <source>
        <dbReference type="ARBA" id="ARBA00022692"/>
    </source>
</evidence>
<feature type="transmembrane region" description="Helical" evidence="6">
    <location>
        <begin position="244"/>
        <end position="268"/>
    </location>
</feature>
<dbReference type="STRING" id="1121302.SAMN02745163_00144"/>
<evidence type="ECO:0000256" key="4">
    <source>
        <dbReference type="ARBA" id="ARBA00022989"/>
    </source>
</evidence>
<accession>A0A1M6APL4</accession>
<evidence type="ECO:0000313" key="8">
    <source>
        <dbReference type="EMBL" id="SHI38459.1"/>
    </source>
</evidence>
<dbReference type="InterPro" id="IPR004477">
    <property type="entry name" value="ComEC_N"/>
</dbReference>
<evidence type="ECO:0000256" key="5">
    <source>
        <dbReference type="ARBA" id="ARBA00023136"/>
    </source>
</evidence>
<dbReference type="InterPro" id="IPR052159">
    <property type="entry name" value="Competence_DNA_uptake"/>
</dbReference>
<feature type="transmembrane region" description="Helical" evidence="6">
    <location>
        <begin position="15"/>
        <end position="35"/>
    </location>
</feature>
<keyword evidence="9" id="KW-1185">Reference proteome</keyword>
<feature type="transmembrane region" description="Helical" evidence="6">
    <location>
        <begin position="42"/>
        <end position="61"/>
    </location>
</feature>
<feature type="domain" description="ComEC/Rec2-related protein" evidence="7">
    <location>
        <begin position="194"/>
        <end position="441"/>
    </location>
</feature>
<name>A0A1M6APL4_9CLOT</name>
<dbReference type="Proteomes" id="UP000184310">
    <property type="component" value="Unassembled WGS sequence"/>
</dbReference>
<evidence type="ECO:0000256" key="1">
    <source>
        <dbReference type="ARBA" id="ARBA00004651"/>
    </source>
</evidence>
<keyword evidence="4 6" id="KW-1133">Transmembrane helix</keyword>
<proteinExistence type="predicted"/>
<feature type="transmembrane region" description="Helical" evidence="6">
    <location>
        <begin position="422"/>
        <end position="441"/>
    </location>
</feature>
<feature type="transmembrane region" description="Helical" evidence="6">
    <location>
        <begin position="303"/>
        <end position="322"/>
    </location>
</feature>
<keyword evidence="3 6" id="KW-0812">Transmembrane</keyword>
<feature type="transmembrane region" description="Helical" evidence="6">
    <location>
        <begin position="362"/>
        <end position="385"/>
    </location>
</feature>
<feature type="transmembrane region" description="Helical" evidence="6">
    <location>
        <begin position="280"/>
        <end position="297"/>
    </location>
</feature>